<evidence type="ECO:0000256" key="1">
    <source>
        <dbReference type="ARBA" id="ARBA00004651"/>
    </source>
</evidence>
<keyword evidence="3 6" id="KW-0812">Transmembrane</keyword>
<dbReference type="Pfam" id="PF00664">
    <property type="entry name" value="ABC_membrane"/>
    <property type="match status" value="1"/>
</dbReference>
<evidence type="ECO:0000313" key="9">
    <source>
        <dbReference type="Proteomes" id="UP000004057"/>
    </source>
</evidence>
<evidence type="ECO:0000256" key="4">
    <source>
        <dbReference type="ARBA" id="ARBA00022989"/>
    </source>
</evidence>
<dbReference type="EMBL" id="AGBZ02000001">
    <property type="protein sequence ID" value="KAI93174.1"/>
    <property type="molecule type" value="Genomic_DNA"/>
</dbReference>
<feature type="transmembrane region" description="Helical" evidence="6">
    <location>
        <begin position="103"/>
        <end position="132"/>
    </location>
</feature>
<reference evidence="8 9" key="1">
    <citation type="journal article" date="2012" name="J. Proteome Res.">
        <title>Application of Spiroplasma melliferum proteogenomic profiling for the discovery of virulence factors and pathogenicity mechanisms in host-associated spiroplasmas.</title>
        <authorList>
            <person name="Alexeev D."/>
            <person name="Kostrjukova E."/>
            <person name="Aliper A."/>
            <person name="Popenko A."/>
            <person name="Bazaleev N."/>
            <person name="Tyakht A."/>
            <person name="Selezneva O."/>
            <person name="Akopian T."/>
            <person name="Prichodko E."/>
            <person name="Kondratov I."/>
            <person name="Chukin M."/>
            <person name="Demina I."/>
            <person name="Galyamina M."/>
            <person name="Kamashev D."/>
            <person name="Vanyushkina A."/>
            <person name="Ladygina V."/>
            <person name="Levitskii S."/>
            <person name="Lazarev V."/>
            <person name="Govorun V."/>
        </authorList>
    </citation>
    <scope>NUCLEOTIDE SEQUENCE [LARGE SCALE GENOMIC DNA]</scope>
    <source>
        <strain evidence="8 9">KC3</strain>
    </source>
</reference>
<proteinExistence type="inferred from homology"/>
<dbReference type="PROSITE" id="PS50929">
    <property type="entry name" value="ABC_TM1F"/>
    <property type="match status" value="1"/>
</dbReference>
<comment type="similarity">
    <text evidence="2">Belongs to the ABC transporter superfamily.</text>
</comment>
<dbReference type="GO" id="GO:0140359">
    <property type="term" value="F:ABC-type transporter activity"/>
    <property type="evidence" value="ECO:0007669"/>
    <property type="project" value="InterPro"/>
</dbReference>
<evidence type="ECO:0000313" key="8">
    <source>
        <dbReference type="EMBL" id="KAI93174.1"/>
    </source>
</evidence>
<dbReference type="Gene3D" id="1.20.1560.10">
    <property type="entry name" value="ABC transporter type 1, transmembrane domain"/>
    <property type="match status" value="1"/>
</dbReference>
<dbReference type="AlphaFoldDB" id="A0AAI9X1Q5"/>
<keyword evidence="5 6" id="KW-0472">Membrane</keyword>
<evidence type="ECO:0000256" key="3">
    <source>
        <dbReference type="ARBA" id="ARBA00022692"/>
    </source>
</evidence>
<protein>
    <recommendedName>
        <fullName evidence="7">ABC transmembrane type-1 domain-containing protein</fullName>
    </recommendedName>
</protein>
<evidence type="ECO:0000256" key="6">
    <source>
        <dbReference type="SAM" id="Phobius"/>
    </source>
</evidence>
<dbReference type="InterPro" id="IPR011527">
    <property type="entry name" value="ABC1_TM_dom"/>
</dbReference>
<organism evidence="8 9">
    <name type="scientific">Spiroplasma melliferum KC3</name>
    <dbReference type="NCBI Taxonomy" id="570509"/>
    <lineage>
        <taxon>Bacteria</taxon>
        <taxon>Bacillati</taxon>
        <taxon>Mycoplasmatota</taxon>
        <taxon>Mollicutes</taxon>
        <taxon>Entomoplasmatales</taxon>
        <taxon>Spiroplasmataceae</taxon>
        <taxon>Spiroplasma</taxon>
    </lineage>
</organism>
<keyword evidence="4 6" id="KW-1133">Transmembrane helix</keyword>
<evidence type="ECO:0000256" key="2">
    <source>
        <dbReference type="ARBA" id="ARBA00005417"/>
    </source>
</evidence>
<gene>
    <name evidence="8" type="ORF">SPM_003440</name>
</gene>
<comment type="subcellular location">
    <subcellularLocation>
        <location evidence="1">Cell membrane</location>
        <topology evidence="1">Multi-pass membrane protein</topology>
    </subcellularLocation>
</comment>
<dbReference type="GO" id="GO:0005524">
    <property type="term" value="F:ATP binding"/>
    <property type="evidence" value="ECO:0007669"/>
    <property type="project" value="InterPro"/>
</dbReference>
<feature type="domain" description="ABC transmembrane type-1" evidence="7">
    <location>
        <begin position="1"/>
        <end position="138"/>
    </location>
</feature>
<sequence>MWTMLLSIVVNFLAIFGKSFIKVYFDRLTTGFHQEVVIFFLIFIIVYGFRLFFNYFFQKMMVQLQRRVSKTMLTTFVINLKNLSTFEFERFNTGEWLKRQADVLILATFLGSTLPQLLFSFLMLIISIVFLLNLNGLI</sequence>
<accession>A0AAI9X1Q5</accession>
<evidence type="ECO:0000256" key="5">
    <source>
        <dbReference type="ARBA" id="ARBA00023136"/>
    </source>
</evidence>
<comment type="caution">
    <text evidence="8">The sequence shown here is derived from an EMBL/GenBank/DDBJ whole genome shotgun (WGS) entry which is preliminary data.</text>
</comment>
<evidence type="ECO:0000259" key="7">
    <source>
        <dbReference type="PROSITE" id="PS50929"/>
    </source>
</evidence>
<name>A0AAI9X1Q5_SPIME</name>
<dbReference type="Proteomes" id="UP000004057">
    <property type="component" value="Unassembled WGS sequence"/>
</dbReference>
<dbReference type="SUPFAM" id="SSF90123">
    <property type="entry name" value="ABC transporter transmembrane region"/>
    <property type="match status" value="1"/>
</dbReference>
<dbReference type="InterPro" id="IPR036640">
    <property type="entry name" value="ABC1_TM_sf"/>
</dbReference>
<dbReference type="GO" id="GO:0005886">
    <property type="term" value="C:plasma membrane"/>
    <property type="evidence" value="ECO:0007669"/>
    <property type="project" value="UniProtKB-SubCell"/>
</dbReference>
<feature type="transmembrane region" description="Helical" evidence="6">
    <location>
        <begin position="37"/>
        <end position="57"/>
    </location>
</feature>